<dbReference type="GO" id="GO:0003677">
    <property type="term" value="F:DNA binding"/>
    <property type="evidence" value="ECO:0007669"/>
    <property type="project" value="TreeGrafter"/>
</dbReference>
<feature type="compositionally biased region" description="Basic residues" evidence="1">
    <location>
        <begin position="479"/>
        <end position="491"/>
    </location>
</feature>
<dbReference type="STRING" id="1077348.A0A2G8SMJ8"/>
<dbReference type="InterPro" id="IPR004875">
    <property type="entry name" value="DDE_SF_endonuclease_dom"/>
</dbReference>
<evidence type="ECO:0000313" key="3">
    <source>
        <dbReference type="EMBL" id="PIL34798.1"/>
    </source>
</evidence>
<dbReference type="AlphaFoldDB" id="A0A2G8SMJ8"/>
<organism evidence="3 4">
    <name type="scientific">Ganoderma sinense ZZ0214-1</name>
    <dbReference type="NCBI Taxonomy" id="1077348"/>
    <lineage>
        <taxon>Eukaryota</taxon>
        <taxon>Fungi</taxon>
        <taxon>Dikarya</taxon>
        <taxon>Basidiomycota</taxon>
        <taxon>Agaricomycotina</taxon>
        <taxon>Agaricomycetes</taxon>
        <taxon>Polyporales</taxon>
        <taxon>Polyporaceae</taxon>
        <taxon>Ganoderma</taxon>
    </lineage>
</organism>
<dbReference type="PANTHER" id="PTHR19303">
    <property type="entry name" value="TRANSPOSON"/>
    <property type="match status" value="1"/>
</dbReference>
<feature type="compositionally biased region" description="Acidic residues" evidence="1">
    <location>
        <begin position="498"/>
        <end position="522"/>
    </location>
</feature>
<evidence type="ECO:0000256" key="1">
    <source>
        <dbReference type="SAM" id="MobiDB-lite"/>
    </source>
</evidence>
<keyword evidence="4" id="KW-1185">Reference proteome</keyword>
<comment type="caution">
    <text evidence="3">The sequence shown here is derived from an EMBL/GenBank/DDBJ whole genome shotgun (WGS) entry which is preliminary data.</text>
</comment>
<evidence type="ECO:0000259" key="2">
    <source>
        <dbReference type="Pfam" id="PF03184"/>
    </source>
</evidence>
<feature type="region of interest" description="Disordered" evidence="1">
    <location>
        <begin position="474"/>
        <end position="522"/>
    </location>
</feature>
<dbReference type="OrthoDB" id="2800589at2759"/>
<gene>
    <name evidence="3" type="ORF">GSI_02585</name>
</gene>
<dbReference type="GO" id="GO:0005634">
    <property type="term" value="C:nucleus"/>
    <property type="evidence" value="ECO:0007669"/>
    <property type="project" value="TreeGrafter"/>
</dbReference>
<accession>A0A2G8SMJ8</accession>
<evidence type="ECO:0000313" key="4">
    <source>
        <dbReference type="Proteomes" id="UP000230002"/>
    </source>
</evidence>
<dbReference type="PANTHER" id="PTHR19303:SF74">
    <property type="entry name" value="POGO TRANSPOSABLE ELEMENT WITH KRAB DOMAIN"/>
    <property type="match status" value="1"/>
</dbReference>
<dbReference type="EMBL" id="AYKW01000004">
    <property type="protein sequence ID" value="PIL34798.1"/>
    <property type="molecule type" value="Genomic_DNA"/>
</dbReference>
<feature type="domain" description="DDE-1" evidence="2">
    <location>
        <begin position="37"/>
        <end position="191"/>
    </location>
</feature>
<dbReference type="Proteomes" id="UP000230002">
    <property type="component" value="Unassembled WGS sequence"/>
</dbReference>
<protein>
    <recommendedName>
        <fullName evidence="2">DDE-1 domain-containing protein</fullName>
    </recommendedName>
</protein>
<name>A0A2G8SMJ8_9APHY</name>
<proteinExistence type="predicted"/>
<sequence>MDESPVLLGMEMTTRVIGPAGQKLQHKLHDGNRESASLVVTICGDGSVPFPPTIILSGQNYLKRWAEHNTLNASIALSPTGYTTDSLTLEWMHEFESKTRPTGDEVDEWRLLALDNHGSHLTLTFLDYAAAHRIEVVGYIPNSTHVLQGLDVACFGAFKTHYTHALADYQKRTSCAVTKEVFLELVKEPFERTFTPNTILSAFRVSGLEPIDPGVISPDMLSPSQENSAPTVFPLDLPEPVQAMLPLLRAVKLSNPANHGSNGALELLQSAAMETSRLLKQTSAAFTVGPTTEVTSTNSLLPPQILHAPPIPFNTTQLLNPLPVEPGAHTVSELEREVALYKAALAESEARNTASRAIIDAQNCTIALQEVGLEAQRMKLSEKETHWVSNKDKLLAKKVGRRLSGPEFRAAVKADDEARAAAKCKSTAAKHVRTLKAEIRRQKSAWRKQEQVERKARRAADLKAWTEECERCRAAGTRQPKRPPMIRKAKTPLRFTEEPEEGEDKENESEDGEDEEGEIDSD</sequence>
<dbReference type="Pfam" id="PF03184">
    <property type="entry name" value="DDE_1"/>
    <property type="match status" value="1"/>
</dbReference>
<dbReference type="InterPro" id="IPR050863">
    <property type="entry name" value="CenT-Element_Derived"/>
</dbReference>
<reference evidence="3 4" key="1">
    <citation type="journal article" date="2015" name="Sci. Rep.">
        <title>Chromosome-level genome map provides insights into diverse defense mechanisms in the medicinal fungus Ganoderma sinense.</title>
        <authorList>
            <person name="Zhu Y."/>
            <person name="Xu J."/>
            <person name="Sun C."/>
            <person name="Zhou S."/>
            <person name="Xu H."/>
            <person name="Nelson D.R."/>
            <person name="Qian J."/>
            <person name="Song J."/>
            <person name="Luo H."/>
            <person name="Xiang L."/>
            <person name="Li Y."/>
            <person name="Xu Z."/>
            <person name="Ji A."/>
            <person name="Wang L."/>
            <person name="Lu S."/>
            <person name="Hayward A."/>
            <person name="Sun W."/>
            <person name="Li X."/>
            <person name="Schwartz D.C."/>
            <person name="Wang Y."/>
            <person name="Chen S."/>
        </authorList>
    </citation>
    <scope>NUCLEOTIDE SEQUENCE [LARGE SCALE GENOMIC DNA]</scope>
    <source>
        <strain evidence="3 4">ZZ0214-1</strain>
    </source>
</reference>